<evidence type="ECO:0000313" key="1">
    <source>
        <dbReference type="EMBL" id="GAA5062925.1"/>
    </source>
</evidence>
<organism evidence="1 2">
    <name type="scientific">Haladaptatus pallidirubidus</name>
    <dbReference type="NCBI Taxonomy" id="1008152"/>
    <lineage>
        <taxon>Archaea</taxon>
        <taxon>Methanobacteriati</taxon>
        <taxon>Methanobacteriota</taxon>
        <taxon>Stenosarchaea group</taxon>
        <taxon>Halobacteria</taxon>
        <taxon>Halobacteriales</taxon>
        <taxon>Haladaptataceae</taxon>
        <taxon>Haladaptatus</taxon>
    </lineage>
</organism>
<accession>A0AAV3UQ81</accession>
<dbReference type="EMBL" id="BAABKX010000024">
    <property type="protein sequence ID" value="GAA5062925.1"/>
    <property type="molecule type" value="Genomic_DNA"/>
</dbReference>
<dbReference type="Proteomes" id="UP001501729">
    <property type="component" value="Unassembled WGS sequence"/>
</dbReference>
<protein>
    <submittedName>
        <fullName evidence="1">Uncharacterized protein</fullName>
    </submittedName>
</protein>
<proteinExistence type="predicted"/>
<dbReference type="AlphaFoldDB" id="A0AAV3UQ81"/>
<sequence>MGRRRTSCVGDIGKIGETEGDSEKFVDRALAIQGKAGNRGFVGNIGNLGFKGNKSTCLL</sequence>
<reference evidence="1 2" key="1">
    <citation type="journal article" date="2019" name="Int. J. Syst. Evol. Microbiol.">
        <title>The Global Catalogue of Microorganisms (GCM) 10K type strain sequencing project: providing services to taxonomists for standard genome sequencing and annotation.</title>
        <authorList>
            <consortium name="The Broad Institute Genomics Platform"/>
            <consortium name="The Broad Institute Genome Sequencing Center for Infectious Disease"/>
            <person name="Wu L."/>
            <person name="Ma J."/>
        </authorList>
    </citation>
    <scope>NUCLEOTIDE SEQUENCE [LARGE SCALE GENOMIC DNA]</scope>
    <source>
        <strain evidence="1 2">JCM 17504</strain>
    </source>
</reference>
<comment type="caution">
    <text evidence="1">The sequence shown here is derived from an EMBL/GenBank/DDBJ whole genome shotgun (WGS) entry which is preliminary data.</text>
</comment>
<gene>
    <name evidence="1" type="ORF">GCM10025751_50800</name>
</gene>
<name>A0AAV3UQ81_9EURY</name>
<keyword evidence="2" id="KW-1185">Reference proteome</keyword>
<evidence type="ECO:0000313" key="2">
    <source>
        <dbReference type="Proteomes" id="UP001501729"/>
    </source>
</evidence>